<gene>
    <name evidence="2" type="ORF">APLA_LOCUS16840</name>
</gene>
<sequence>MRKQTKNTFSNNWVNTCPKTAPDATVASGKTSHERIDYTCRLNDDSDNSDYISEDSPEDESMECDESD</sequence>
<protein>
    <submittedName>
        <fullName evidence="2">Uncharacterized protein</fullName>
    </submittedName>
</protein>
<evidence type="ECO:0000256" key="1">
    <source>
        <dbReference type="SAM" id="MobiDB-lite"/>
    </source>
</evidence>
<evidence type="ECO:0000313" key="3">
    <source>
        <dbReference type="Proteomes" id="UP000494106"/>
    </source>
</evidence>
<keyword evidence="3" id="KW-1185">Reference proteome</keyword>
<feature type="compositionally biased region" description="Acidic residues" evidence="1">
    <location>
        <begin position="45"/>
        <end position="68"/>
    </location>
</feature>
<evidence type="ECO:0000313" key="2">
    <source>
        <dbReference type="EMBL" id="CAB3259063.1"/>
    </source>
</evidence>
<dbReference type="Proteomes" id="UP000494106">
    <property type="component" value="Unassembled WGS sequence"/>
</dbReference>
<accession>A0A8S1BKQ1</accession>
<dbReference type="AlphaFoldDB" id="A0A8S1BKQ1"/>
<proteinExistence type="predicted"/>
<dbReference type="EMBL" id="CADEBC010000602">
    <property type="protein sequence ID" value="CAB3259063.1"/>
    <property type="molecule type" value="Genomic_DNA"/>
</dbReference>
<organism evidence="2 3">
    <name type="scientific">Arctia plantaginis</name>
    <name type="common">Wood tiger moth</name>
    <name type="synonym">Phalaena plantaginis</name>
    <dbReference type="NCBI Taxonomy" id="874455"/>
    <lineage>
        <taxon>Eukaryota</taxon>
        <taxon>Metazoa</taxon>
        <taxon>Ecdysozoa</taxon>
        <taxon>Arthropoda</taxon>
        <taxon>Hexapoda</taxon>
        <taxon>Insecta</taxon>
        <taxon>Pterygota</taxon>
        <taxon>Neoptera</taxon>
        <taxon>Endopterygota</taxon>
        <taxon>Lepidoptera</taxon>
        <taxon>Glossata</taxon>
        <taxon>Ditrysia</taxon>
        <taxon>Noctuoidea</taxon>
        <taxon>Erebidae</taxon>
        <taxon>Arctiinae</taxon>
        <taxon>Arctia</taxon>
    </lineage>
</organism>
<reference evidence="2 3" key="1">
    <citation type="submission" date="2020-04" db="EMBL/GenBank/DDBJ databases">
        <authorList>
            <person name="Wallbank WR R."/>
            <person name="Pardo Diaz C."/>
            <person name="Kozak K."/>
            <person name="Martin S."/>
            <person name="Jiggins C."/>
            <person name="Moest M."/>
            <person name="Warren A I."/>
            <person name="Byers J.R.P. K."/>
            <person name="Montejo-Kovacevich G."/>
            <person name="Yen C E."/>
        </authorList>
    </citation>
    <scope>NUCLEOTIDE SEQUENCE [LARGE SCALE GENOMIC DNA]</scope>
</reference>
<comment type="caution">
    <text evidence="2">The sequence shown here is derived from an EMBL/GenBank/DDBJ whole genome shotgun (WGS) entry which is preliminary data.</text>
</comment>
<name>A0A8S1BKQ1_ARCPL</name>
<feature type="region of interest" description="Disordered" evidence="1">
    <location>
        <begin position="41"/>
        <end position="68"/>
    </location>
</feature>